<protein>
    <recommendedName>
        <fullName evidence="1">FBD domain-containing protein</fullName>
    </recommendedName>
</protein>
<proteinExistence type="predicted"/>
<reference evidence="2 3" key="1">
    <citation type="journal article" date="2014" name="Nat. Genet.">
        <title>Genome sequence of the hot pepper provides insights into the evolution of pungency in Capsicum species.</title>
        <authorList>
            <person name="Kim S."/>
            <person name="Park M."/>
            <person name="Yeom S.I."/>
            <person name="Kim Y.M."/>
            <person name="Lee J.M."/>
            <person name="Lee H.A."/>
            <person name="Seo E."/>
            <person name="Choi J."/>
            <person name="Cheong K."/>
            <person name="Kim K.T."/>
            <person name="Jung K."/>
            <person name="Lee G.W."/>
            <person name="Oh S.K."/>
            <person name="Bae C."/>
            <person name="Kim S.B."/>
            <person name="Lee H.Y."/>
            <person name="Kim S.Y."/>
            <person name="Kim M.S."/>
            <person name="Kang B.C."/>
            <person name="Jo Y.D."/>
            <person name="Yang H.B."/>
            <person name="Jeong H.J."/>
            <person name="Kang W.H."/>
            <person name="Kwon J.K."/>
            <person name="Shin C."/>
            <person name="Lim J.Y."/>
            <person name="Park J.H."/>
            <person name="Huh J.H."/>
            <person name="Kim J.S."/>
            <person name="Kim B.D."/>
            <person name="Cohen O."/>
            <person name="Paran I."/>
            <person name="Suh M.C."/>
            <person name="Lee S.B."/>
            <person name="Kim Y.K."/>
            <person name="Shin Y."/>
            <person name="Noh S.J."/>
            <person name="Park J."/>
            <person name="Seo Y.S."/>
            <person name="Kwon S.Y."/>
            <person name="Kim H.A."/>
            <person name="Park J.M."/>
            <person name="Kim H.J."/>
            <person name="Choi S.B."/>
            <person name="Bosland P.W."/>
            <person name="Reeves G."/>
            <person name="Jo S.H."/>
            <person name="Lee B.W."/>
            <person name="Cho H.T."/>
            <person name="Choi H.S."/>
            <person name="Lee M.S."/>
            <person name="Yu Y."/>
            <person name="Do Choi Y."/>
            <person name="Park B.S."/>
            <person name="van Deynze A."/>
            <person name="Ashrafi H."/>
            <person name="Hill T."/>
            <person name="Kim W.T."/>
            <person name="Pai H.S."/>
            <person name="Ahn H.K."/>
            <person name="Yeam I."/>
            <person name="Giovannoni J.J."/>
            <person name="Rose J.K."/>
            <person name="Sorensen I."/>
            <person name="Lee S.J."/>
            <person name="Kim R.W."/>
            <person name="Choi I.Y."/>
            <person name="Choi B.S."/>
            <person name="Lim J.S."/>
            <person name="Lee Y.H."/>
            <person name="Choi D."/>
        </authorList>
    </citation>
    <scope>NUCLEOTIDE SEQUENCE [LARGE SCALE GENOMIC DNA]</scope>
    <source>
        <strain evidence="3">cv. CM334</strain>
    </source>
</reference>
<dbReference type="AlphaFoldDB" id="A0A2G2ZQ99"/>
<evidence type="ECO:0000313" key="3">
    <source>
        <dbReference type="Proteomes" id="UP000222542"/>
    </source>
</evidence>
<feature type="domain" description="FBD" evidence="1">
    <location>
        <begin position="16"/>
        <end position="87"/>
    </location>
</feature>
<dbReference type="Pfam" id="PF08387">
    <property type="entry name" value="FBD"/>
    <property type="match status" value="1"/>
</dbReference>
<dbReference type="EMBL" id="AYRZ02000004">
    <property type="protein sequence ID" value="PHT84158.1"/>
    <property type="molecule type" value="Genomic_DNA"/>
</dbReference>
<reference evidence="2 3" key="2">
    <citation type="journal article" date="2017" name="Genome Biol.">
        <title>New reference genome sequences of hot pepper reveal the massive evolution of plant disease-resistance genes by retroduplication.</title>
        <authorList>
            <person name="Kim S."/>
            <person name="Park J."/>
            <person name="Yeom S.I."/>
            <person name="Kim Y.M."/>
            <person name="Seo E."/>
            <person name="Kim K.T."/>
            <person name="Kim M.S."/>
            <person name="Lee J.M."/>
            <person name="Cheong K."/>
            <person name="Shin H.S."/>
            <person name="Kim S.B."/>
            <person name="Han K."/>
            <person name="Lee J."/>
            <person name="Park M."/>
            <person name="Lee H.A."/>
            <person name="Lee H.Y."/>
            <person name="Lee Y."/>
            <person name="Oh S."/>
            <person name="Lee J.H."/>
            <person name="Choi E."/>
            <person name="Choi E."/>
            <person name="Lee S.E."/>
            <person name="Jeon J."/>
            <person name="Kim H."/>
            <person name="Choi G."/>
            <person name="Song H."/>
            <person name="Lee J."/>
            <person name="Lee S.C."/>
            <person name="Kwon J.K."/>
            <person name="Lee H.Y."/>
            <person name="Koo N."/>
            <person name="Hong Y."/>
            <person name="Kim R.W."/>
            <person name="Kang W.H."/>
            <person name="Huh J.H."/>
            <person name="Kang B.C."/>
            <person name="Yang T.J."/>
            <person name="Lee Y.H."/>
            <person name="Bennetzen J.L."/>
            <person name="Choi D."/>
        </authorList>
    </citation>
    <scope>NUCLEOTIDE SEQUENCE [LARGE SCALE GENOMIC DNA]</scope>
    <source>
        <strain evidence="3">cv. CM334</strain>
    </source>
</reference>
<dbReference type="Proteomes" id="UP000222542">
    <property type="component" value="Unassembled WGS sequence"/>
</dbReference>
<comment type="caution">
    <text evidence="2">The sequence shown here is derived from an EMBL/GenBank/DDBJ whole genome shotgun (WGS) entry which is preliminary data.</text>
</comment>
<evidence type="ECO:0000259" key="1">
    <source>
        <dbReference type="SMART" id="SM00579"/>
    </source>
</evidence>
<sequence>MSRPFTVNRECKKAIKCPLHHLKVVKLWGFYSGTFHLELVRYFLENAVALEKIIIDPTSPLFCRVPWSPEEIKHQQRARNLAKLQLEGEVPPAIELVIL</sequence>
<accession>A0A2G2ZQ99</accession>
<dbReference type="STRING" id="4072.A0A2G2ZQ99"/>
<keyword evidence="3" id="KW-1185">Reference proteome</keyword>
<dbReference type="OMA" id="TVNRECK"/>
<evidence type="ECO:0000313" key="2">
    <source>
        <dbReference type="EMBL" id="PHT84158.1"/>
    </source>
</evidence>
<gene>
    <name evidence="2" type="ORF">T459_12601</name>
</gene>
<dbReference type="SMART" id="SM00579">
    <property type="entry name" value="FBD"/>
    <property type="match status" value="1"/>
</dbReference>
<dbReference type="Gramene" id="PHT84158">
    <property type="protein sequence ID" value="PHT84158"/>
    <property type="gene ID" value="T459_12601"/>
</dbReference>
<organism evidence="2 3">
    <name type="scientific">Capsicum annuum</name>
    <name type="common">Capsicum pepper</name>
    <dbReference type="NCBI Taxonomy" id="4072"/>
    <lineage>
        <taxon>Eukaryota</taxon>
        <taxon>Viridiplantae</taxon>
        <taxon>Streptophyta</taxon>
        <taxon>Embryophyta</taxon>
        <taxon>Tracheophyta</taxon>
        <taxon>Spermatophyta</taxon>
        <taxon>Magnoliopsida</taxon>
        <taxon>eudicotyledons</taxon>
        <taxon>Gunneridae</taxon>
        <taxon>Pentapetalae</taxon>
        <taxon>asterids</taxon>
        <taxon>lamiids</taxon>
        <taxon>Solanales</taxon>
        <taxon>Solanaceae</taxon>
        <taxon>Solanoideae</taxon>
        <taxon>Capsiceae</taxon>
        <taxon>Capsicum</taxon>
    </lineage>
</organism>
<dbReference type="InterPro" id="IPR006566">
    <property type="entry name" value="FBD"/>
</dbReference>
<name>A0A2G2ZQ99_CAPAN</name>